<evidence type="ECO:0000256" key="1">
    <source>
        <dbReference type="SAM" id="MobiDB-lite"/>
    </source>
</evidence>
<feature type="region of interest" description="Disordered" evidence="1">
    <location>
        <begin position="117"/>
        <end position="147"/>
    </location>
</feature>
<name>A0A8H5DXX1_9HYPO</name>
<sequence length="147" mass="17311">MGVVTTTTIKRDYETPKFKNQGIFIRPECLLDEKNSRIRLDRRRWDKHVIHKTPSKKFKHNPGHSHIAYVYSKERTQPVYNVKILHEIRVQRSGDFATAKPRGPLIVRPCGFDSLHRSRTRDRCRPSPKLPLDTNFPKHPTHHEIDS</sequence>
<dbReference type="EMBL" id="JABEVY010000260">
    <property type="protein sequence ID" value="KAF5239883.1"/>
    <property type="molecule type" value="Genomic_DNA"/>
</dbReference>
<protein>
    <submittedName>
        <fullName evidence="2">Uncharacterized protein</fullName>
    </submittedName>
</protein>
<accession>A0A8H5DXX1</accession>
<dbReference type="Proteomes" id="UP000573603">
    <property type="component" value="Unassembled WGS sequence"/>
</dbReference>
<reference evidence="2 3" key="1">
    <citation type="journal article" date="2020" name="BMC Genomics">
        <title>Correction to: Identification and distribution of gene clusters required for synthesis of sphingolipid metabolism inhibitors in diverse species of the filamentous fungus Fusarium.</title>
        <authorList>
            <person name="Kim H.S."/>
            <person name="Lohmar J.M."/>
            <person name="Busman M."/>
            <person name="Brown D.W."/>
            <person name="Naumann T.A."/>
            <person name="Divon H.H."/>
            <person name="Lysoe E."/>
            <person name="Uhlig S."/>
            <person name="Proctor R.H."/>
        </authorList>
    </citation>
    <scope>NUCLEOTIDE SEQUENCE [LARGE SCALE GENOMIC DNA]</scope>
    <source>
        <strain evidence="2 3">NRRL 25214</strain>
    </source>
</reference>
<proteinExistence type="predicted"/>
<evidence type="ECO:0000313" key="2">
    <source>
        <dbReference type="EMBL" id="KAF5239883.1"/>
    </source>
</evidence>
<dbReference type="AlphaFoldDB" id="A0A8H5DXX1"/>
<organism evidence="2 3">
    <name type="scientific">Fusarium anthophilum</name>
    <dbReference type="NCBI Taxonomy" id="48485"/>
    <lineage>
        <taxon>Eukaryota</taxon>
        <taxon>Fungi</taxon>
        <taxon>Dikarya</taxon>
        <taxon>Ascomycota</taxon>
        <taxon>Pezizomycotina</taxon>
        <taxon>Sordariomycetes</taxon>
        <taxon>Hypocreomycetidae</taxon>
        <taxon>Hypocreales</taxon>
        <taxon>Nectriaceae</taxon>
        <taxon>Fusarium</taxon>
        <taxon>Fusarium fujikuroi species complex</taxon>
    </lineage>
</organism>
<keyword evidence="3" id="KW-1185">Reference proteome</keyword>
<evidence type="ECO:0000313" key="3">
    <source>
        <dbReference type="Proteomes" id="UP000573603"/>
    </source>
</evidence>
<comment type="caution">
    <text evidence="2">The sequence shown here is derived from an EMBL/GenBank/DDBJ whole genome shotgun (WGS) entry which is preliminary data.</text>
</comment>
<gene>
    <name evidence="2" type="ORF">FANTH_9776</name>
</gene>